<organism evidence="2 3">
    <name type="scientific">Sulfuricella denitrificans (strain DSM 22764 / NBRC 105220 / skB26)</name>
    <dbReference type="NCBI Taxonomy" id="1163617"/>
    <lineage>
        <taxon>Bacteria</taxon>
        <taxon>Pseudomonadati</taxon>
        <taxon>Pseudomonadota</taxon>
        <taxon>Betaproteobacteria</taxon>
        <taxon>Nitrosomonadales</taxon>
        <taxon>Sulfuricellaceae</taxon>
        <taxon>Sulfuricella</taxon>
    </lineage>
</organism>
<evidence type="ECO:0008006" key="4">
    <source>
        <dbReference type="Google" id="ProtNLM"/>
    </source>
</evidence>
<dbReference type="eggNOG" id="COG4243">
    <property type="taxonomic scope" value="Bacteria"/>
</dbReference>
<feature type="transmembrane region" description="Helical" evidence="1">
    <location>
        <begin position="73"/>
        <end position="92"/>
    </location>
</feature>
<dbReference type="RefSeq" id="WP_009206759.1">
    <property type="nucleotide sequence ID" value="NC_022357.1"/>
</dbReference>
<proteinExistence type="predicted"/>
<dbReference type="Proteomes" id="UP000015559">
    <property type="component" value="Chromosome"/>
</dbReference>
<accession>S6A9L0</accession>
<protein>
    <recommendedName>
        <fullName evidence="4">NnrS family protein</fullName>
    </recommendedName>
</protein>
<feature type="transmembrane region" description="Helical" evidence="1">
    <location>
        <begin position="98"/>
        <end position="117"/>
    </location>
</feature>
<name>S6A9L0_SULDS</name>
<sequence length="360" mass="38167">MRPGNLGVPFRLPLLILGFASLVSGVLAGLARLGWSVPLPSAQLALLHGPLMVSGFLGTVIGLERAVAMGRRWAYAGPLLTGLGGIAILLGFPPSIGATAIALGSAVLFTGTTLIMLRQRELFMLTMALGALSWLAGNLLWLASTPVSGVVTLWINFLVLTIAGERLELSRFLPPSPVAKRIFAAILAMLLAGGFLSGTDTGIILYGTGLLGLALWLLRQDIARRTVKERGLTRFIAVCLLSGYAWLAIGSITLLAAGSLAGVAYDAVLHAILIGFVFSMVFGHAPVIFPAVVRVRMPYHWTFYLPLLALHASLLVRLAGDRLALPDLRSLGGLLNAVALVLFIFSTVSSVIRGFRTNRN</sequence>
<feature type="transmembrane region" description="Helical" evidence="1">
    <location>
        <begin position="231"/>
        <end position="255"/>
    </location>
</feature>
<dbReference type="AlphaFoldDB" id="S6A9L0"/>
<evidence type="ECO:0000313" key="2">
    <source>
        <dbReference type="EMBL" id="BAN34295.1"/>
    </source>
</evidence>
<feature type="transmembrane region" description="Helical" evidence="1">
    <location>
        <begin position="41"/>
        <end position="61"/>
    </location>
</feature>
<keyword evidence="3" id="KW-1185">Reference proteome</keyword>
<keyword evidence="1" id="KW-0472">Membrane</keyword>
<reference evidence="2 3" key="1">
    <citation type="journal article" date="2012" name="Appl. Environ. Microbiol.">
        <title>Draft genome sequence of a psychrotolerant sulfur-oxidizing bacterium, Sulfuricella denitrificans skB26, and proteomic insights into cold adaptation.</title>
        <authorList>
            <person name="Watanabe T."/>
            <person name="Kojima H."/>
            <person name="Fukui M."/>
        </authorList>
    </citation>
    <scope>NUCLEOTIDE SEQUENCE [LARGE SCALE GENOMIC DNA]</scope>
    <source>
        <strain evidence="3">skB26</strain>
    </source>
</reference>
<keyword evidence="1" id="KW-1133">Transmembrane helix</keyword>
<feature type="transmembrane region" description="Helical" evidence="1">
    <location>
        <begin position="12"/>
        <end position="35"/>
    </location>
</feature>
<evidence type="ECO:0000256" key="1">
    <source>
        <dbReference type="SAM" id="Phobius"/>
    </source>
</evidence>
<gene>
    <name evidence="2" type="ORF">SCD_n00446</name>
</gene>
<dbReference type="OrthoDB" id="9811974at2"/>
<feature type="transmembrane region" description="Helical" evidence="1">
    <location>
        <begin position="203"/>
        <end position="219"/>
    </location>
</feature>
<dbReference type="EMBL" id="AP013066">
    <property type="protein sequence ID" value="BAN34295.1"/>
    <property type="molecule type" value="Genomic_DNA"/>
</dbReference>
<feature type="transmembrane region" description="Helical" evidence="1">
    <location>
        <begin position="301"/>
        <end position="319"/>
    </location>
</feature>
<feature type="transmembrane region" description="Helical" evidence="1">
    <location>
        <begin position="267"/>
        <end position="289"/>
    </location>
</feature>
<keyword evidence="1" id="KW-0812">Transmembrane</keyword>
<dbReference type="STRING" id="1163617.SCD_n00446"/>
<dbReference type="HOGENOM" id="CLU_047686_0_0_4"/>
<dbReference type="KEGG" id="sdr:SCD_n00446"/>
<feature type="transmembrane region" description="Helical" evidence="1">
    <location>
        <begin position="331"/>
        <end position="352"/>
    </location>
</feature>
<feature type="transmembrane region" description="Helical" evidence="1">
    <location>
        <begin position="147"/>
        <end position="166"/>
    </location>
</feature>
<evidence type="ECO:0000313" key="3">
    <source>
        <dbReference type="Proteomes" id="UP000015559"/>
    </source>
</evidence>